<reference evidence="3 4" key="1">
    <citation type="journal article" date="2011" name="Proc. Natl. Acad. Sci. U.S.A.">
        <title>Genetic diversity and population structure of the endangered marsupial Sarcophilus harrisii (Tasmanian devil).</title>
        <authorList>
            <person name="Miller W."/>
            <person name="Hayes V.M."/>
            <person name="Ratan A."/>
            <person name="Petersen D.C."/>
            <person name="Wittekindt N.E."/>
            <person name="Miller J."/>
            <person name="Walenz B."/>
            <person name="Knight J."/>
            <person name="Qi J."/>
            <person name="Zhao F."/>
            <person name="Wang Q."/>
            <person name="Bedoya-Reina O.C."/>
            <person name="Katiyar N."/>
            <person name="Tomsho L.P."/>
            <person name="Kasson L.M."/>
            <person name="Hardie R.A."/>
            <person name="Woodbridge P."/>
            <person name="Tindall E.A."/>
            <person name="Bertelsen M.F."/>
            <person name="Dixon D."/>
            <person name="Pyecroft S."/>
            <person name="Helgen K.M."/>
            <person name="Lesk A.M."/>
            <person name="Pringle T.H."/>
            <person name="Patterson N."/>
            <person name="Zhang Y."/>
            <person name="Kreiss A."/>
            <person name="Woods G.M."/>
            <person name="Jones M.E."/>
            <person name="Schuster S.C."/>
        </authorList>
    </citation>
    <scope>NUCLEOTIDE SEQUENCE [LARGE SCALE GENOMIC DNA]</scope>
</reference>
<evidence type="ECO:0000256" key="1">
    <source>
        <dbReference type="SAM" id="Coils"/>
    </source>
</evidence>
<dbReference type="PANTHER" id="PTHR34533:SF1">
    <property type="entry name" value="COILED-COIL DOMAIN-CONTAINING PROTEIN 159"/>
    <property type="match status" value="1"/>
</dbReference>
<dbReference type="PANTHER" id="PTHR34533">
    <property type="entry name" value="TRANSMEMBRANE PROTEIN CCDC163"/>
    <property type="match status" value="1"/>
</dbReference>
<evidence type="ECO:0000313" key="3">
    <source>
        <dbReference type="Ensembl" id="ENSSHAP00000042870.1"/>
    </source>
</evidence>
<feature type="compositionally biased region" description="Low complexity" evidence="2">
    <location>
        <begin position="111"/>
        <end position="131"/>
    </location>
</feature>
<feature type="region of interest" description="Disordered" evidence="2">
    <location>
        <begin position="96"/>
        <end position="157"/>
    </location>
</feature>
<dbReference type="InParanoid" id="A0A7N4V6G7"/>
<feature type="compositionally biased region" description="Polar residues" evidence="2">
    <location>
        <begin position="96"/>
        <end position="110"/>
    </location>
</feature>
<dbReference type="Ensembl" id="ENSSHAT00000028055.1">
    <property type="protein sequence ID" value="ENSSHAP00000042870.1"/>
    <property type="gene ID" value="ENSSHAG00000029229.1"/>
</dbReference>
<keyword evidence="4" id="KW-1185">Reference proteome</keyword>
<feature type="coiled-coil region" evidence="1">
    <location>
        <begin position="305"/>
        <end position="339"/>
    </location>
</feature>
<keyword evidence="1" id="KW-0175">Coiled coil</keyword>
<feature type="compositionally biased region" description="Low complexity" evidence="2">
    <location>
        <begin position="18"/>
        <end position="30"/>
    </location>
</feature>
<dbReference type="AlphaFoldDB" id="A0A7N4V6G7"/>
<dbReference type="Proteomes" id="UP000007648">
    <property type="component" value="Unassembled WGS sequence"/>
</dbReference>
<feature type="region of interest" description="Disordered" evidence="2">
    <location>
        <begin position="12"/>
        <end position="32"/>
    </location>
</feature>
<proteinExistence type="predicted"/>
<feature type="region of interest" description="Disordered" evidence="2">
    <location>
        <begin position="410"/>
        <end position="469"/>
    </location>
</feature>
<gene>
    <name evidence="3" type="primary">CCDC159</name>
</gene>
<reference evidence="3" key="3">
    <citation type="submission" date="2025-09" db="UniProtKB">
        <authorList>
            <consortium name="Ensembl"/>
        </authorList>
    </citation>
    <scope>IDENTIFICATION</scope>
</reference>
<accession>A0A7N4V6G7</accession>
<dbReference type="FunCoup" id="A0A7N4V6G7">
    <property type="interactions" value="41"/>
</dbReference>
<reference evidence="3" key="2">
    <citation type="submission" date="2025-08" db="UniProtKB">
        <authorList>
            <consortium name="Ensembl"/>
        </authorList>
    </citation>
    <scope>IDENTIFICATION</scope>
</reference>
<sequence length="469" mass="52608">MSNCDCVLAGIPRDPDNSGVSSHSPCSSSSRDCALQIHSKPDKLGVVGFPPQKPWGLGVVHNINSDSQKLKNDKKDSLKDGHLSFKKWLISEETVSSNQKLNGNSKGNATRSRNGNGNGNRNRSRSRSLSPNPRPPIEASDQRNLETDNSKAQELSLPDGMRWKIGTVISDPPSKVSTIMIPDTQKLLRIDLDCLKSQLLAQTKAFEFLNHSVTLLEKESSHQRVKIQALEEVMSLSCCPTQDDLMRRGAELGRQELWRALARGLQEVKENLRGSEEVQRGRTTRSLLQLGQEIRESKKFLWEELEMLQEEVTYIQQKLKSQEEEITKNLVNIKKMQKNQVKCRKVLTKMKQQGGMVVSEDETKSKDWWGQEELEEELNDIWSAVNTLQNAIESLSLTGVKHRGVLRSECPGGGETLERRKIPSPKTTFQMPPLEFPGTGRRVRRCVTPPPPPAWATDSDSDANPPHSP</sequence>
<dbReference type="InterPro" id="IPR039284">
    <property type="entry name" value="CCDC159/163"/>
</dbReference>
<evidence type="ECO:0000256" key="2">
    <source>
        <dbReference type="SAM" id="MobiDB-lite"/>
    </source>
</evidence>
<protein>
    <submittedName>
        <fullName evidence="3">Coiled-coil domain containing 159</fullName>
    </submittedName>
</protein>
<feature type="compositionally biased region" description="Basic and acidic residues" evidence="2">
    <location>
        <begin position="140"/>
        <end position="151"/>
    </location>
</feature>
<dbReference type="GeneTree" id="ENSGT00390000008201"/>
<organism evidence="3 4">
    <name type="scientific">Sarcophilus harrisii</name>
    <name type="common">Tasmanian devil</name>
    <name type="synonym">Sarcophilus laniarius</name>
    <dbReference type="NCBI Taxonomy" id="9305"/>
    <lineage>
        <taxon>Eukaryota</taxon>
        <taxon>Metazoa</taxon>
        <taxon>Chordata</taxon>
        <taxon>Craniata</taxon>
        <taxon>Vertebrata</taxon>
        <taxon>Euteleostomi</taxon>
        <taxon>Mammalia</taxon>
        <taxon>Metatheria</taxon>
        <taxon>Dasyuromorphia</taxon>
        <taxon>Dasyuridae</taxon>
        <taxon>Sarcophilus</taxon>
    </lineage>
</organism>
<evidence type="ECO:0000313" key="4">
    <source>
        <dbReference type="Proteomes" id="UP000007648"/>
    </source>
</evidence>
<name>A0A7N4V6G7_SARHA</name>